<comment type="caution">
    <text evidence="1">The sequence shown here is derived from an EMBL/GenBank/DDBJ whole genome shotgun (WGS) entry which is preliminary data.</text>
</comment>
<sequence>MNRTRQSTDSDWVRGGYSTAYSVTQHLVPQGEASRMFPTDTKIERNSDICQNPNDSRSNRCRSLWAKLKKPKSEDGRMEEDAFATPNKKTPRRATVGANLVWDSKQQMWLFAKENLAVADAVRKEPRGPSSLSSTSTVNYAEEDLLFAQLPGHYTLSSIYNCINHDQALPAYDPVEHADDVGRRTSADGHLQGAFKNMTANSMEISGRSSLASLFEDPELFVNGDSSIKNIQNGIKEGLGHLQKLKKIYTRYAGKAWLREIEEVEKKSNIYKRHVIGLFGETGAGKSSLINALLDEERIVPTNGMRASTATVVEIAYNHGSTPYRAEVEFITREEWASYLRVLFGDISDQTSDNTLRNDKNNESTIALAMIKAVYGTGYQNTENSNIDDFLNHERVVDILGQVKCFEHNDPDTFYREIQQYIDSKDRNLTSSSDMEYWPLIRVVRVYVKSSILKTGAVIADLPGIQDSNPARAEVANKYLKECSSIWVLAPVVRAVDNKTARNLMGDSFKRQLQMDGSLHFVSVICTKTDDISFVEFAQTAAISQLHGETRDAIQNLRANIVSLRARERELEATKADVKGKFEIVDAELDSLLEHANSPRGGPDTTTLLGQTSQMRSQLKGQVTNLERDIADIEGQVALAMGDIDGLNSTFERECVALRNRTVKACVKEDFAGGIQDLDLQGKKTEPEGPLTRDYQSLADSLPVFCVSSRSYQQLQGRMTQDREVIKGFQTSDETEIPQLQAHCADSTLPGRRERGLEFLDHLERLFNSLNFGLPVDKTSALEIKRRIKDQKWFAEKSVDLERHYERQIAEFGDALHQIIEIVVRSKLASAASRAERMALVVLEGWGDQLAWNTFKAICRRNGKYTRGTQTFNLNYDLCEPLLTALQNGWEKAFTEDFAAALTRLVKNCNRITSLFYQEAEANLVVLASNEKQRKRFQAQLKRYKNMFAHIHSSLHGMVRLEQQNASRIIEPTVRSALTPAYSIASQYSGDGCYRRMRNVVGRQIAENIPTMFASAQDEVMAVVRRLSAKLENKGAKCVEEIRNMVIQDFTRILEDNPSAYDMNREVQEVLENITMFKDEVTPMEED</sequence>
<evidence type="ECO:0000313" key="1">
    <source>
        <dbReference type="EMBL" id="KAI2389145.1"/>
    </source>
</evidence>
<name>A0ACB8V0Q6_9EURO</name>
<dbReference type="EMBL" id="JALBCA010000026">
    <property type="protein sequence ID" value="KAI2389145.1"/>
    <property type="molecule type" value="Genomic_DNA"/>
</dbReference>
<accession>A0ACB8V0Q6</accession>
<reference evidence="1" key="1">
    <citation type="journal article" date="2022" name="bioRxiv">
        <title>Population genetic analysis of Ophidiomyces ophidiicola, the causative agent of snake fungal disease, indicates recent introductions to the USA.</title>
        <authorList>
            <person name="Ladner J.T."/>
            <person name="Palmer J.M."/>
            <person name="Ettinger C.L."/>
            <person name="Stajich J.E."/>
            <person name="Farrell T.M."/>
            <person name="Glorioso B.M."/>
            <person name="Lawson B."/>
            <person name="Price S.J."/>
            <person name="Stengle A.G."/>
            <person name="Grear D.A."/>
            <person name="Lorch J.M."/>
        </authorList>
    </citation>
    <scope>NUCLEOTIDE SEQUENCE</scope>
    <source>
        <strain evidence="1">NWHC 24266-5</strain>
    </source>
</reference>
<protein>
    <submittedName>
        <fullName evidence="1">Uncharacterized protein</fullName>
    </submittedName>
</protein>
<organism evidence="1">
    <name type="scientific">Ophidiomyces ophidiicola</name>
    <dbReference type="NCBI Taxonomy" id="1387563"/>
    <lineage>
        <taxon>Eukaryota</taxon>
        <taxon>Fungi</taxon>
        <taxon>Dikarya</taxon>
        <taxon>Ascomycota</taxon>
        <taxon>Pezizomycotina</taxon>
        <taxon>Eurotiomycetes</taxon>
        <taxon>Eurotiomycetidae</taxon>
        <taxon>Onygenales</taxon>
        <taxon>Onygenaceae</taxon>
        <taxon>Ophidiomyces</taxon>
    </lineage>
</organism>
<gene>
    <name evidence="1" type="ORF">LOY88_002303</name>
</gene>
<proteinExistence type="predicted"/>